<organism evidence="1 2">
    <name type="scientific">Daucus carota subsp. sativus</name>
    <name type="common">Carrot</name>
    <dbReference type="NCBI Taxonomy" id="79200"/>
    <lineage>
        <taxon>Eukaryota</taxon>
        <taxon>Viridiplantae</taxon>
        <taxon>Streptophyta</taxon>
        <taxon>Embryophyta</taxon>
        <taxon>Tracheophyta</taxon>
        <taxon>Spermatophyta</taxon>
        <taxon>Magnoliopsida</taxon>
        <taxon>eudicotyledons</taxon>
        <taxon>Gunneridae</taxon>
        <taxon>Pentapetalae</taxon>
        <taxon>asterids</taxon>
        <taxon>campanulids</taxon>
        <taxon>Apiales</taxon>
        <taxon>Apiaceae</taxon>
        <taxon>Apioideae</taxon>
        <taxon>Scandiceae</taxon>
        <taxon>Daucinae</taxon>
        <taxon>Daucus</taxon>
        <taxon>Daucus sect. Daucus</taxon>
    </lineage>
</organism>
<accession>A0AAF1BCR2</accession>
<sequence length="131" mass="15097">MEPKKVIAICKSRGNSELGEDSLLSYNGGEAYAVDFDRQTQLSDFKKEIAETFRYSAEDMHLLQYRNSKDKDLQRMVNFYGNFDQVEVLILTEDFAARSLSNCWMSWRPQFVGRKCLGDLNSWDGNLGVPH</sequence>
<protein>
    <recommendedName>
        <fullName evidence="3">PB1 domain-containing protein</fullName>
    </recommendedName>
</protein>
<dbReference type="EMBL" id="CP093350">
    <property type="protein sequence ID" value="WOH13133.1"/>
    <property type="molecule type" value="Genomic_DNA"/>
</dbReference>
<evidence type="ECO:0008006" key="3">
    <source>
        <dbReference type="Google" id="ProtNLM"/>
    </source>
</evidence>
<reference evidence="1" key="1">
    <citation type="journal article" date="2016" name="Nat. Genet.">
        <title>A high-quality carrot genome assembly provides new insights into carotenoid accumulation and asterid genome evolution.</title>
        <authorList>
            <person name="Iorizzo M."/>
            <person name="Ellison S."/>
            <person name="Senalik D."/>
            <person name="Zeng P."/>
            <person name="Satapoomin P."/>
            <person name="Huang J."/>
            <person name="Bowman M."/>
            <person name="Iovene M."/>
            <person name="Sanseverino W."/>
            <person name="Cavagnaro P."/>
            <person name="Yildiz M."/>
            <person name="Macko-Podgorni A."/>
            <person name="Moranska E."/>
            <person name="Grzebelus E."/>
            <person name="Grzebelus D."/>
            <person name="Ashrafi H."/>
            <person name="Zheng Z."/>
            <person name="Cheng S."/>
            <person name="Spooner D."/>
            <person name="Van Deynze A."/>
            <person name="Simon P."/>
        </authorList>
    </citation>
    <scope>NUCLEOTIDE SEQUENCE</scope>
    <source>
        <tissue evidence="1">Leaf</tissue>
    </source>
</reference>
<proteinExistence type="predicted"/>
<reference evidence="1" key="2">
    <citation type="submission" date="2022-03" db="EMBL/GenBank/DDBJ databases">
        <title>Draft title - Genomic analysis of global carrot germplasm unveils the trajectory of domestication and the origin of high carotenoid orange carrot.</title>
        <authorList>
            <person name="Iorizzo M."/>
            <person name="Ellison S."/>
            <person name="Senalik D."/>
            <person name="Macko-Podgorni A."/>
            <person name="Grzebelus D."/>
            <person name="Bostan H."/>
            <person name="Rolling W."/>
            <person name="Curaba J."/>
            <person name="Simon P."/>
        </authorList>
    </citation>
    <scope>NUCLEOTIDE SEQUENCE</scope>
    <source>
        <tissue evidence="1">Leaf</tissue>
    </source>
</reference>
<evidence type="ECO:0000313" key="1">
    <source>
        <dbReference type="EMBL" id="WOH13133.1"/>
    </source>
</evidence>
<name>A0AAF1BCR2_DAUCS</name>
<dbReference type="Proteomes" id="UP000077755">
    <property type="component" value="Chromosome 8"/>
</dbReference>
<dbReference type="AlphaFoldDB" id="A0AAF1BCR2"/>
<keyword evidence="2" id="KW-1185">Reference proteome</keyword>
<evidence type="ECO:0000313" key="2">
    <source>
        <dbReference type="Proteomes" id="UP000077755"/>
    </source>
</evidence>
<gene>
    <name evidence="1" type="ORF">DCAR_0832642</name>
</gene>